<sequence>MNDKNVMRKVWIASLVGSSIEWFDYFLYGTVAGLVFYKVFFVADDPTVGLLLSYASLALAFIIRPFGGIIFGYIGDKIGRKRTLVLTLSIMGIATVLMGLLPTYQAIGVAAPIILIILRLVQGLGIGGEWGGAVLLAVEYAPKEKRGFYGAFPQMGVTIGLFLGSGALSFITAVVSPESFIAWGWRIPFILSVLLVIFGLWIRKGLDETPSFIKMREAGEISKLPFVEIFRNQWKEVIIAVGGKVVETAPFYIFSTFIVSYGTNHLGFTSSQVLISIMIATIVTTLLMPIMGRLSDKIGRKNVYISGVNGIILFAFPYFWLLEQRTFITLLIATVLGLGVIWSPITAVLGTMFSEIFDARVRYTGVSLGYQIGAAVAGGTAPLIATWLLVQFNNSYVPVALYIILTAIISLIAVITVRDKSNQELGEFNKPNNEVEKELKNILNRWRKLISNSPKKKSPQMRAANDDGTSKKSIRGM</sequence>
<evidence type="ECO:0000256" key="10">
    <source>
        <dbReference type="ARBA" id="ARBA00039918"/>
    </source>
</evidence>
<evidence type="ECO:0000256" key="6">
    <source>
        <dbReference type="ARBA" id="ARBA00022847"/>
    </source>
</evidence>
<evidence type="ECO:0000256" key="9">
    <source>
        <dbReference type="ARBA" id="ARBA00037295"/>
    </source>
</evidence>
<feature type="transmembrane region" description="Helical" evidence="12">
    <location>
        <begin position="183"/>
        <end position="202"/>
    </location>
</feature>
<evidence type="ECO:0000256" key="2">
    <source>
        <dbReference type="ARBA" id="ARBA00008240"/>
    </source>
</evidence>
<comment type="caution">
    <text evidence="14">The sequence shown here is derived from an EMBL/GenBank/DDBJ whole genome shotgun (WGS) entry which is preliminary data.</text>
</comment>
<dbReference type="SUPFAM" id="SSF103473">
    <property type="entry name" value="MFS general substrate transporter"/>
    <property type="match status" value="1"/>
</dbReference>
<evidence type="ECO:0000313" key="14">
    <source>
        <dbReference type="EMBL" id="TQE90760.1"/>
    </source>
</evidence>
<evidence type="ECO:0000256" key="1">
    <source>
        <dbReference type="ARBA" id="ARBA00004651"/>
    </source>
</evidence>
<dbReference type="FunFam" id="1.20.1250.20:FF:000001">
    <property type="entry name" value="Dicarboxylate MFS transporter"/>
    <property type="match status" value="1"/>
</dbReference>
<dbReference type="RefSeq" id="WP_141602310.1">
    <property type="nucleotide sequence ID" value="NZ_VIGD01000009.1"/>
</dbReference>
<keyword evidence="5 12" id="KW-0812">Transmembrane</keyword>
<comment type="similarity">
    <text evidence="2">Belongs to the major facilitator superfamily. Metabolite:H+ Symporter (MHS) family (TC 2.A.1.6) family.</text>
</comment>
<dbReference type="PROSITE" id="PS00217">
    <property type="entry name" value="SUGAR_TRANSPORT_2"/>
    <property type="match status" value="1"/>
</dbReference>
<proteinExistence type="inferred from homology"/>
<dbReference type="EMBL" id="VIGD01000009">
    <property type="protein sequence ID" value="TQE90760.1"/>
    <property type="molecule type" value="Genomic_DNA"/>
</dbReference>
<feature type="transmembrane region" description="Helical" evidence="12">
    <location>
        <begin position="113"/>
        <end position="136"/>
    </location>
</feature>
<gene>
    <name evidence="14" type="ORF">FKZ59_08385</name>
</gene>
<dbReference type="GO" id="GO:0015293">
    <property type="term" value="F:symporter activity"/>
    <property type="evidence" value="ECO:0007669"/>
    <property type="project" value="UniProtKB-KW"/>
</dbReference>
<feature type="domain" description="Major facilitator superfamily (MFS) profile" evidence="13">
    <location>
        <begin position="10"/>
        <end position="422"/>
    </location>
</feature>
<accession>A0A540V1W9</accession>
<keyword evidence="8 12" id="KW-0472">Membrane</keyword>
<feature type="transmembrane region" description="Helical" evidence="12">
    <location>
        <begin position="396"/>
        <end position="417"/>
    </location>
</feature>
<evidence type="ECO:0000256" key="3">
    <source>
        <dbReference type="ARBA" id="ARBA00022448"/>
    </source>
</evidence>
<evidence type="ECO:0000256" key="7">
    <source>
        <dbReference type="ARBA" id="ARBA00022989"/>
    </source>
</evidence>
<comment type="function">
    <text evidence="9">May be a proton symporter involved in the uptake of osmolytes such as proline and glycine betaine.</text>
</comment>
<comment type="subcellular location">
    <subcellularLocation>
        <location evidence="1">Cell membrane</location>
        <topology evidence="1">Multi-pass membrane protein</topology>
    </subcellularLocation>
</comment>
<evidence type="ECO:0000256" key="4">
    <source>
        <dbReference type="ARBA" id="ARBA00022475"/>
    </source>
</evidence>
<dbReference type="GO" id="GO:0005886">
    <property type="term" value="C:plasma membrane"/>
    <property type="evidence" value="ECO:0007669"/>
    <property type="project" value="UniProtKB-SubCell"/>
</dbReference>
<keyword evidence="3" id="KW-0813">Transport</keyword>
<dbReference type="Gene3D" id="1.20.1250.20">
    <property type="entry name" value="MFS general substrate transporter like domains"/>
    <property type="match status" value="2"/>
</dbReference>
<feature type="region of interest" description="Disordered" evidence="11">
    <location>
        <begin position="451"/>
        <end position="477"/>
    </location>
</feature>
<feature type="transmembrane region" description="Helical" evidence="12">
    <location>
        <begin position="370"/>
        <end position="390"/>
    </location>
</feature>
<name>A0A540V1W9_9BACL</name>
<organism evidence="14 15">
    <name type="scientific">Ureibacillus terrenus</name>
    <dbReference type="NCBI Taxonomy" id="118246"/>
    <lineage>
        <taxon>Bacteria</taxon>
        <taxon>Bacillati</taxon>
        <taxon>Bacillota</taxon>
        <taxon>Bacilli</taxon>
        <taxon>Bacillales</taxon>
        <taxon>Caryophanaceae</taxon>
        <taxon>Ureibacillus</taxon>
    </lineage>
</organism>
<keyword evidence="7 12" id="KW-1133">Transmembrane helix</keyword>
<evidence type="ECO:0000256" key="11">
    <source>
        <dbReference type="SAM" id="MobiDB-lite"/>
    </source>
</evidence>
<dbReference type="InterPro" id="IPR020846">
    <property type="entry name" value="MFS_dom"/>
</dbReference>
<feature type="transmembrane region" description="Helical" evidence="12">
    <location>
        <begin position="85"/>
        <end position="107"/>
    </location>
</feature>
<dbReference type="PANTHER" id="PTHR43045:SF1">
    <property type="entry name" value="SHIKIMATE TRANSPORTER"/>
    <property type="match status" value="1"/>
</dbReference>
<dbReference type="PROSITE" id="PS00216">
    <property type="entry name" value="SUGAR_TRANSPORT_1"/>
    <property type="match status" value="1"/>
</dbReference>
<dbReference type="OrthoDB" id="9783227at2"/>
<keyword evidence="4" id="KW-1003">Cell membrane</keyword>
<evidence type="ECO:0000256" key="12">
    <source>
        <dbReference type="SAM" id="Phobius"/>
    </source>
</evidence>
<dbReference type="AlphaFoldDB" id="A0A540V1W9"/>
<dbReference type="InterPro" id="IPR011701">
    <property type="entry name" value="MFS"/>
</dbReference>
<evidence type="ECO:0000256" key="5">
    <source>
        <dbReference type="ARBA" id="ARBA00022692"/>
    </source>
</evidence>
<reference evidence="14 15" key="1">
    <citation type="submission" date="2019-06" db="EMBL/GenBank/DDBJ databases">
        <title>Genome sequence of Ureibacillus terrenus.</title>
        <authorList>
            <person name="Maclea K.S."/>
            <person name="Simoes M."/>
        </authorList>
    </citation>
    <scope>NUCLEOTIDE SEQUENCE [LARGE SCALE GENOMIC DNA]</scope>
    <source>
        <strain evidence="14 15">ATCC BAA-384</strain>
    </source>
</reference>
<dbReference type="InterPro" id="IPR005829">
    <property type="entry name" value="Sugar_transporter_CS"/>
</dbReference>
<dbReference type="Proteomes" id="UP000315753">
    <property type="component" value="Unassembled WGS sequence"/>
</dbReference>
<feature type="transmembrane region" description="Helical" evidence="12">
    <location>
        <begin position="327"/>
        <end position="349"/>
    </location>
</feature>
<protein>
    <recommendedName>
        <fullName evidence="10">Putative proline/betaine transporter</fullName>
    </recommendedName>
</protein>
<feature type="transmembrane region" description="Helical" evidence="12">
    <location>
        <begin position="237"/>
        <end position="261"/>
    </location>
</feature>
<dbReference type="CDD" id="cd17369">
    <property type="entry name" value="MFS_ShiA_like"/>
    <property type="match status" value="1"/>
</dbReference>
<feature type="transmembrane region" description="Helical" evidence="12">
    <location>
        <begin position="273"/>
        <end position="291"/>
    </location>
</feature>
<dbReference type="PROSITE" id="PS50850">
    <property type="entry name" value="MFS"/>
    <property type="match status" value="1"/>
</dbReference>
<evidence type="ECO:0000313" key="15">
    <source>
        <dbReference type="Proteomes" id="UP000315753"/>
    </source>
</evidence>
<evidence type="ECO:0000256" key="8">
    <source>
        <dbReference type="ARBA" id="ARBA00023136"/>
    </source>
</evidence>
<dbReference type="Pfam" id="PF07690">
    <property type="entry name" value="MFS_1"/>
    <property type="match status" value="1"/>
</dbReference>
<keyword evidence="6" id="KW-0769">Symport</keyword>
<feature type="transmembrane region" description="Helical" evidence="12">
    <location>
        <begin position="49"/>
        <end position="73"/>
    </location>
</feature>
<dbReference type="PANTHER" id="PTHR43045">
    <property type="entry name" value="SHIKIMATE TRANSPORTER"/>
    <property type="match status" value="1"/>
</dbReference>
<evidence type="ECO:0000259" key="13">
    <source>
        <dbReference type="PROSITE" id="PS50850"/>
    </source>
</evidence>
<feature type="transmembrane region" description="Helical" evidence="12">
    <location>
        <begin position="303"/>
        <end position="321"/>
    </location>
</feature>
<keyword evidence="15" id="KW-1185">Reference proteome</keyword>
<dbReference type="InterPro" id="IPR036259">
    <property type="entry name" value="MFS_trans_sf"/>
</dbReference>
<feature type="transmembrane region" description="Helical" evidence="12">
    <location>
        <begin position="148"/>
        <end position="171"/>
    </location>
</feature>